<feature type="domain" description="Helix-turn-helix" evidence="1">
    <location>
        <begin position="5"/>
        <end position="53"/>
    </location>
</feature>
<dbReference type="OrthoDB" id="5524782at2"/>
<dbReference type="InterPro" id="IPR036388">
    <property type="entry name" value="WH-like_DNA-bd_sf"/>
</dbReference>
<evidence type="ECO:0000259" key="1">
    <source>
        <dbReference type="Pfam" id="PF12728"/>
    </source>
</evidence>
<dbReference type="InterPro" id="IPR009061">
    <property type="entry name" value="DNA-bd_dom_put_sf"/>
</dbReference>
<dbReference type="GO" id="GO:0003677">
    <property type="term" value="F:DNA binding"/>
    <property type="evidence" value="ECO:0007669"/>
    <property type="project" value="UniProtKB-KW"/>
</dbReference>
<dbReference type="EMBL" id="SMRU01000031">
    <property type="protein sequence ID" value="TDF91272.1"/>
    <property type="molecule type" value="Genomic_DNA"/>
</dbReference>
<reference evidence="2 3" key="1">
    <citation type="submission" date="2019-03" db="EMBL/GenBank/DDBJ databases">
        <title>Whole genome sequence of Arthrobacter sp JH1-1.</title>
        <authorList>
            <person name="Trinh H.N."/>
        </authorList>
    </citation>
    <scope>NUCLEOTIDE SEQUENCE [LARGE SCALE GENOMIC DNA]</scope>
    <source>
        <strain evidence="2 3">JH1-1</strain>
    </source>
</reference>
<evidence type="ECO:0000313" key="3">
    <source>
        <dbReference type="Proteomes" id="UP000295511"/>
    </source>
</evidence>
<accession>A0A4R5K8Y3</accession>
<dbReference type="InterPro" id="IPR010093">
    <property type="entry name" value="SinI_DNA-bd"/>
</dbReference>
<organism evidence="2 3">
    <name type="scientific">Arthrobacter terricola</name>
    <dbReference type="NCBI Taxonomy" id="2547396"/>
    <lineage>
        <taxon>Bacteria</taxon>
        <taxon>Bacillati</taxon>
        <taxon>Actinomycetota</taxon>
        <taxon>Actinomycetes</taxon>
        <taxon>Micrococcales</taxon>
        <taxon>Micrococcaceae</taxon>
        <taxon>Arthrobacter</taxon>
    </lineage>
</organism>
<evidence type="ECO:0000313" key="2">
    <source>
        <dbReference type="EMBL" id="TDF91272.1"/>
    </source>
</evidence>
<dbReference type="SUPFAM" id="SSF46955">
    <property type="entry name" value="Putative DNA-binding domain"/>
    <property type="match status" value="1"/>
</dbReference>
<dbReference type="Gene3D" id="1.10.10.10">
    <property type="entry name" value="Winged helix-like DNA-binding domain superfamily/Winged helix DNA-binding domain"/>
    <property type="match status" value="1"/>
</dbReference>
<name>A0A4R5K8Y3_9MICC</name>
<sequence length="68" mass="7444">MSEPWLSADAIAAHLGVTKETVYTWIAERSMPAHKIGRLWKFQTSEVDAWVRSGGAAISNEGDGSGRR</sequence>
<comment type="caution">
    <text evidence="2">The sequence shown here is derived from an EMBL/GenBank/DDBJ whole genome shotgun (WGS) entry which is preliminary data.</text>
</comment>
<gene>
    <name evidence="2" type="ORF">E1809_21160</name>
</gene>
<dbReference type="InterPro" id="IPR041657">
    <property type="entry name" value="HTH_17"/>
</dbReference>
<proteinExistence type="predicted"/>
<dbReference type="Pfam" id="PF12728">
    <property type="entry name" value="HTH_17"/>
    <property type="match status" value="1"/>
</dbReference>
<keyword evidence="3" id="KW-1185">Reference proteome</keyword>
<dbReference type="RefSeq" id="WP_133206230.1">
    <property type="nucleotide sequence ID" value="NZ_SMRU01000031.1"/>
</dbReference>
<dbReference type="Proteomes" id="UP000295511">
    <property type="component" value="Unassembled WGS sequence"/>
</dbReference>
<dbReference type="AlphaFoldDB" id="A0A4R5K8Y3"/>
<dbReference type="NCBIfam" id="TIGR01764">
    <property type="entry name" value="excise"/>
    <property type="match status" value="1"/>
</dbReference>
<protein>
    <submittedName>
        <fullName evidence="2">DNA-binding protein</fullName>
    </submittedName>
</protein>
<keyword evidence="2" id="KW-0238">DNA-binding</keyword>